<dbReference type="InterPro" id="IPR013785">
    <property type="entry name" value="Aldolase_TIM"/>
</dbReference>
<dbReference type="RefSeq" id="WP_065542151.1">
    <property type="nucleotide sequence ID" value="NZ_CP015405.2"/>
</dbReference>
<gene>
    <name evidence="1" type="ORF">A4V09_09500</name>
</gene>
<sequence>MDNNEFYIFDKNHFNTMQLKDRILLYNNTDCQVIWANESGKSILDKLDGNKSISEIICEISEEYDLPENVVETYVNDFIEHLILNKMVVLKREYKRNTDRCIRGINRLYLEVAKGRLERSIKDTRKILDKVAAASQEKEIMLFLNCEELDSKKIYDILSVTMEYNRFLVYTRIKPNKLSLDLLRLCCNNKKIKFIIPLVHSDEFQNDKLTYPGYYRNFLECIKDCISNSITCYLGLKITGENVKVLNDMQQQAFDLGMAGIFLDDYDIDDEACLVELYQNNTFLNSWKNNRIKKRSNYFSIIMYRGFCQNSISNLQKKKHCGIGLEELYIDINNRVFPCHRLQETEYYYHSLDEYLKSREKDYSDQIISDKCRNCFAWCICLGGCRAKNILEGSHINAIATDCAIKKKNIKKIFFDE</sequence>
<dbReference type="Pfam" id="PF05402">
    <property type="entry name" value="PqqD"/>
    <property type="match status" value="1"/>
</dbReference>
<dbReference type="EMBL" id="CP015405">
    <property type="protein sequence ID" value="ANU75973.1"/>
    <property type="molecule type" value="Genomic_DNA"/>
</dbReference>
<keyword evidence="2" id="KW-1185">Reference proteome</keyword>
<evidence type="ECO:0000313" key="2">
    <source>
        <dbReference type="Proteomes" id="UP000092574"/>
    </source>
</evidence>
<dbReference type="KEGG" id="byl:A4V09_09500"/>
<proteinExistence type="predicted"/>
<name>A0A1C7IAY4_9FIRM</name>
<dbReference type="InterPro" id="IPR023885">
    <property type="entry name" value="4Fe4S-binding_SPASM_dom"/>
</dbReference>
<dbReference type="STRING" id="1796616.A4V09_09500"/>
<protein>
    <recommendedName>
        <fullName evidence="3">Radical SAM protein with 4Fe4S-binding SPASM domain</fullName>
    </recommendedName>
</protein>
<dbReference type="Proteomes" id="UP000092574">
    <property type="component" value="Chromosome"/>
</dbReference>
<evidence type="ECO:0008006" key="3">
    <source>
        <dbReference type="Google" id="ProtNLM"/>
    </source>
</evidence>
<dbReference type="Gene3D" id="1.10.10.1150">
    <property type="entry name" value="Coenzyme PQQ synthesis protein D (PqqD)"/>
    <property type="match status" value="1"/>
</dbReference>
<organism evidence="1 2">
    <name type="scientific">Blautia pseudococcoides</name>
    <dbReference type="NCBI Taxonomy" id="1796616"/>
    <lineage>
        <taxon>Bacteria</taxon>
        <taxon>Bacillati</taxon>
        <taxon>Bacillota</taxon>
        <taxon>Clostridia</taxon>
        <taxon>Lachnospirales</taxon>
        <taxon>Lachnospiraceae</taxon>
        <taxon>Blautia</taxon>
    </lineage>
</organism>
<dbReference type="Gene3D" id="3.20.20.70">
    <property type="entry name" value="Aldolase class I"/>
    <property type="match status" value="1"/>
</dbReference>
<dbReference type="InterPro" id="IPR041881">
    <property type="entry name" value="PqqD_sf"/>
</dbReference>
<dbReference type="NCBIfam" id="TIGR04085">
    <property type="entry name" value="rSAM_more_4Fe4S"/>
    <property type="match status" value="1"/>
</dbReference>
<dbReference type="InterPro" id="IPR058240">
    <property type="entry name" value="rSAM_sf"/>
</dbReference>
<dbReference type="OrthoDB" id="9808591at2"/>
<evidence type="ECO:0000313" key="1">
    <source>
        <dbReference type="EMBL" id="ANU75973.1"/>
    </source>
</evidence>
<dbReference type="AlphaFoldDB" id="A0A1C7IAY4"/>
<accession>A0A1C7IAY4</accession>
<dbReference type="SUPFAM" id="SSF102114">
    <property type="entry name" value="Radical SAM enzymes"/>
    <property type="match status" value="1"/>
</dbReference>
<reference evidence="1" key="1">
    <citation type="submission" date="2017-04" db="EMBL/GenBank/DDBJ databases">
        <title>Complete Genome Sequences of Twelve Strains of a Stable Defined Moderately Diverse Mouse Microbiota 2 (sDMDMm2).</title>
        <authorList>
            <person name="Uchimura Y."/>
            <person name="Wyss M."/>
            <person name="Brugiroux S."/>
            <person name="Limenitakis J.P."/>
            <person name="Stecher B."/>
            <person name="McCoy K.D."/>
            <person name="Macpherson A.J."/>
        </authorList>
    </citation>
    <scope>NUCLEOTIDE SEQUENCE</scope>
    <source>
        <strain evidence="1">YL58</strain>
    </source>
</reference>
<dbReference type="InterPro" id="IPR008792">
    <property type="entry name" value="PQQD"/>
</dbReference>